<evidence type="ECO:0000313" key="3">
    <source>
        <dbReference type="Proteomes" id="UP001172159"/>
    </source>
</evidence>
<feature type="region of interest" description="Disordered" evidence="1">
    <location>
        <begin position="1"/>
        <end position="41"/>
    </location>
</feature>
<dbReference type="Proteomes" id="UP001172159">
    <property type="component" value="Unassembled WGS sequence"/>
</dbReference>
<keyword evidence="3" id="KW-1185">Reference proteome</keyword>
<organism evidence="2 3">
    <name type="scientific">Apiosordaria backusii</name>
    <dbReference type="NCBI Taxonomy" id="314023"/>
    <lineage>
        <taxon>Eukaryota</taxon>
        <taxon>Fungi</taxon>
        <taxon>Dikarya</taxon>
        <taxon>Ascomycota</taxon>
        <taxon>Pezizomycotina</taxon>
        <taxon>Sordariomycetes</taxon>
        <taxon>Sordariomycetidae</taxon>
        <taxon>Sordariales</taxon>
        <taxon>Lasiosphaeriaceae</taxon>
        <taxon>Apiosordaria</taxon>
    </lineage>
</organism>
<proteinExistence type="predicted"/>
<dbReference type="AlphaFoldDB" id="A0AA40AAN0"/>
<name>A0AA40AAN0_9PEZI</name>
<accession>A0AA40AAN0</accession>
<comment type="caution">
    <text evidence="2">The sequence shown here is derived from an EMBL/GenBank/DDBJ whole genome shotgun (WGS) entry which is preliminary data.</text>
</comment>
<feature type="compositionally biased region" description="Polar residues" evidence="1">
    <location>
        <begin position="1"/>
        <end position="12"/>
    </location>
</feature>
<sequence length="196" mass="22590">MEKLSTITNTEGRPQKTWGDSQERSTCPPRKDSRQQDGLREHTMEEAQRIFRCNKDLSTEMTTPETPLRRAMGSFGRGKEVAAQALRMSIFRKQLIDQTMIPDCEAQGPKRRQKSTVPLTSDLLKRLGLNRADHGRAATHIHFVRRGQKHTDCNIRPSGIKQPLQEKASIGFMYHFDHSGLQQAWDCHYNTLVFKW</sequence>
<protein>
    <submittedName>
        <fullName evidence="2">Uncharacterized protein</fullName>
    </submittedName>
</protein>
<gene>
    <name evidence="2" type="ORF">B0T21DRAFT_352386</name>
</gene>
<evidence type="ECO:0000313" key="2">
    <source>
        <dbReference type="EMBL" id="KAK0712138.1"/>
    </source>
</evidence>
<evidence type="ECO:0000256" key="1">
    <source>
        <dbReference type="SAM" id="MobiDB-lite"/>
    </source>
</evidence>
<feature type="compositionally biased region" description="Basic and acidic residues" evidence="1">
    <location>
        <begin position="29"/>
        <end position="41"/>
    </location>
</feature>
<reference evidence="2" key="1">
    <citation type="submission" date="2023-06" db="EMBL/GenBank/DDBJ databases">
        <title>Genome-scale phylogeny and comparative genomics of the fungal order Sordariales.</title>
        <authorList>
            <consortium name="Lawrence Berkeley National Laboratory"/>
            <person name="Hensen N."/>
            <person name="Bonometti L."/>
            <person name="Westerberg I."/>
            <person name="Brannstrom I.O."/>
            <person name="Guillou S."/>
            <person name="Cros-Aarteil S."/>
            <person name="Calhoun S."/>
            <person name="Haridas S."/>
            <person name="Kuo A."/>
            <person name="Mondo S."/>
            <person name="Pangilinan J."/>
            <person name="Riley R."/>
            <person name="Labutti K."/>
            <person name="Andreopoulos B."/>
            <person name="Lipzen A."/>
            <person name="Chen C."/>
            <person name="Yanf M."/>
            <person name="Daum C."/>
            <person name="Ng V."/>
            <person name="Clum A."/>
            <person name="Steindorff A."/>
            <person name="Ohm R."/>
            <person name="Martin F."/>
            <person name="Silar P."/>
            <person name="Natvig D."/>
            <person name="Lalanne C."/>
            <person name="Gautier V."/>
            <person name="Ament-Velasquez S.L."/>
            <person name="Kruys A."/>
            <person name="Hutchinson M.I."/>
            <person name="Powell A.J."/>
            <person name="Barry K."/>
            <person name="Miller A.N."/>
            <person name="Grigoriev I.V."/>
            <person name="Debuchy R."/>
            <person name="Gladieux P."/>
            <person name="Thoren M.H."/>
            <person name="Johannesson H."/>
        </authorList>
    </citation>
    <scope>NUCLEOTIDE SEQUENCE</scope>
    <source>
        <strain evidence="2">CBS 540.89</strain>
    </source>
</reference>
<dbReference type="EMBL" id="JAUKTV010000016">
    <property type="protein sequence ID" value="KAK0712138.1"/>
    <property type="molecule type" value="Genomic_DNA"/>
</dbReference>